<protein>
    <submittedName>
        <fullName evidence="1">Uncharacterized protein</fullName>
    </submittedName>
</protein>
<evidence type="ECO:0000313" key="2">
    <source>
        <dbReference type="Proteomes" id="UP001283361"/>
    </source>
</evidence>
<gene>
    <name evidence="1" type="ORF">RRG08_025851</name>
</gene>
<keyword evidence="2" id="KW-1185">Reference proteome</keyword>
<accession>A0AAE1CRS0</accession>
<evidence type="ECO:0000313" key="1">
    <source>
        <dbReference type="EMBL" id="KAK3731309.1"/>
    </source>
</evidence>
<organism evidence="1 2">
    <name type="scientific">Elysia crispata</name>
    <name type="common">lettuce slug</name>
    <dbReference type="NCBI Taxonomy" id="231223"/>
    <lineage>
        <taxon>Eukaryota</taxon>
        <taxon>Metazoa</taxon>
        <taxon>Spiralia</taxon>
        <taxon>Lophotrochozoa</taxon>
        <taxon>Mollusca</taxon>
        <taxon>Gastropoda</taxon>
        <taxon>Heterobranchia</taxon>
        <taxon>Euthyneura</taxon>
        <taxon>Panpulmonata</taxon>
        <taxon>Sacoglossa</taxon>
        <taxon>Placobranchoidea</taxon>
        <taxon>Plakobranchidae</taxon>
        <taxon>Elysia</taxon>
    </lineage>
</organism>
<dbReference type="Proteomes" id="UP001283361">
    <property type="component" value="Unassembled WGS sequence"/>
</dbReference>
<proteinExistence type="predicted"/>
<name>A0AAE1CRS0_9GAST</name>
<comment type="caution">
    <text evidence="1">The sequence shown here is derived from an EMBL/GenBank/DDBJ whole genome shotgun (WGS) entry which is preliminary data.</text>
</comment>
<sequence length="133" mass="15077">MYEPWLRRPFGYLRCQSLFGLIYGVVALGCSAPSPPPPTAHVRFHVASPLSEPMARLLVIVSSDLKGIHPDPVVTSCLSKRRCFRVCSVLRDNLAQYINDRQESHFNLDLRNPTLTSERHLMSWSPKVPVPEH</sequence>
<reference evidence="1" key="1">
    <citation type="journal article" date="2023" name="G3 (Bethesda)">
        <title>A reference genome for the long-term kleptoplast-retaining sea slug Elysia crispata morphotype clarki.</title>
        <authorList>
            <person name="Eastman K.E."/>
            <person name="Pendleton A.L."/>
            <person name="Shaikh M.A."/>
            <person name="Suttiyut T."/>
            <person name="Ogas R."/>
            <person name="Tomko P."/>
            <person name="Gavelis G."/>
            <person name="Widhalm J.R."/>
            <person name="Wisecaver J.H."/>
        </authorList>
    </citation>
    <scope>NUCLEOTIDE SEQUENCE</scope>
    <source>
        <strain evidence="1">ECLA1</strain>
    </source>
</reference>
<dbReference type="EMBL" id="JAWDGP010007018">
    <property type="protein sequence ID" value="KAK3731309.1"/>
    <property type="molecule type" value="Genomic_DNA"/>
</dbReference>
<dbReference type="PROSITE" id="PS51257">
    <property type="entry name" value="PROKAR_LIPOPROTEIN"/>
    <property type="match status" value="1"/>
</dbReference>
<dbReference type="AlphaFoldDB" id="A0AAE1CRS0"/>